<evidence type="ECO:0000256" key="10">
    <source>
        <dbReference type="ARBA" id="ARBA00023224"/>
    </source>
</evidence>
<dbReference type="PANTHER" id="PTHR24229:SF6">
    <property type="entry name" value="SOMATOSTATIN RECEPTOR TYPE 2"/>
    <property type="match status" value="1"/>
</dbReference>
<evidence type="ECO:0000256" key="9">
    <source>
        <dbReference type="ARBA" id="ARBA00023180"/>
    </source>
</evidence>
<dbReference type="PRINTS" id="PR00246">
    <property type="entry name" value="SOMATOSTATNR"/>
</dbReference>
<gene>
    <name evidence="13" type="primary">SSTR2_3</name>
    <name evidence="13" type="ORF">XENOCAPTIV_017617</name>
</gene>
<feature type="transmembrane region" description="Helical" evidence="11">
    <location>
        <begin position="128"/>
        <end position="151"/>
    </location>
</feature>
<evidence type="ECO:0000256" key="4">
    <source>
        <dbReference type="ARBA" id="ARBA00022989"/>
    </source>
</evidence>
<name>A0ABV0S9V0_9TELE</name>
<dbReference type="InterPro" id="IPR017452">
    <property type="entry name" value="GPCR_Rhodpsn_7TM"/>
</dbReference>
<keyword evidence="9" id="KW-0325">Glycoprotein</keyword>
<reference evidence="13 14" key="1">
    <citation type="submission" date="2021-06" db="EMBL/GenBank/DDBJ databases">
        <authorList>
            <person name="Palmer J.M."/>
        </authorList>
    </citation>
    <scope>NUCLEOTIDE SEQUENCE [LARGE SCALE GENOMIC DNA]</scope>
    <source>
        <strain evidence="13 14">XC_2019</strain>
        <tissue evidence="13">Muscle</tissue>
    </source>
</reference>
<evidence type="ECO:0000256" key="8">
    <source>
        <dbReference type="ARBA" id="ARBA00023170"/>
    </source>
</evidence>
<comment type="subcellular location">
    <subcellularLocation>
        <location evidence="1">Cell membrane</location>
        <topology evidence="1">Multi-pass membrane protein</topology>
    </subcellularLocation>
</comment>
<evidence type="ECO:0000313" key="13">
    <source>
        <dbReference type="EMBL" id="MEQ2216523.1"/>
    </source>
</evidence>
<dbReference type="Pfam" id="PF00001">
    <property type="entry name" value="7tm_1"/>
    <property type="match status" value="1"/>
</dbReference>
<evidence type="ECO:0000256" key="3">
    <source>
        <dbReference type="ARBA" id="ARBA00022692"/>
    </source>
</evidence>
<feature type="transmembrane region" description="Helical" evidence="11">
    <location>
        <begin position="91"/>
        <end position="116"/>
    </location>
</feature>
<evidence type="ECO:0000256" key="2">
    <source>
        <dbReference type="ARBA" id="ARBA00022475"/>
    </source>
</evidence>
<evidence type="ECO:0000256" key="1">
    <source>
        <dbReference type="ARBA" id="ARBA00004651"/>
    </source>
</evidence>
<dbReference type="PROSITE" id="PS50262">
    <property type="entry name" value="G_PROTEIN_RECEP_F1_2"/>
    <property type="match status" value="1"/>
</dbReference>
<evidence type="ECO:0000313" key="14">
    <source>
        <dbReference type="Proteomes" id="UP001434883"/>
    </source>
</evidence>
<keyword evidence="4 11" id="KW-1133">Transmembrane helix</keyword>
<proteinExistence type="predicted"/>
<dbReference type="InterPro" id="IPR000276">
    <property type="entry name" value="GPCR_Rhodpsn"/>
</dbReference>
<dbReference type="Proteomes" id="UP001434883">
    <property type="component" value="Unassembled WGS sequence"/>
</dbReference>
<dbReference type="PANTHER" id="PTHR24229">
    <property type="entry name" value="NEUROPEPTIDES RECEPTOR"/>
    <property type="match status" value="1"/>
</dbReference>
<dbReference type="InterPro" id="IPR000586">
    <property type="entry name" value="Somatstn_rcpt"/>
</dbReference>
<comment type="caution">
    <text evidence="13">The sequence shown here is derived from an EMBL/GenBank/DDBJ whole genome shotgun (WGS) entry which is preliminary data.</text>
</comment>
<keyword evidence="5" id="KW-0297">G-protein coupled receptor</keyword>
<sequence length="171" mass="18917">MVLATSNTPKSTLRAVLMQLWETKSVLVETVAVTAGGKIMALDLWPFIPTSPNITIPEPLLYDTYNQENNSDLNGNYSGPRELHQDKTSSVVLTFINFMVCAVGLCGNTLVIYVILRYAKMKTVTNIYILNLAVADVLCMMSLPFIALQLALVRWPFGEALCRVIMTVGGW</sequence>
<keyword evidence="7" id="KW-1015">Disulfide bond</keyword>
<dbReference type="Gene3D" id="1.20.1070.10">
    <property type="entry name" value="Rhodopsin 7-helix transmembrane proteins"/>
    <property type="match status" value="1"/>
</dbReference>
<protein>
    <submittedName>
        <fullName evidence="13">Somatostatin receptor type 2</fullName>
    </submittedName>
</protein>
<evidence type="ECO:0000259" key="12">
    <source>
        <dbReference type="PROSITE" id="PS50262"/>
    </source>
</evidence>
<keyword evidence="2" id="KW-1003">Cell membrane</keyword>
<keyword evidence="14" id="KW-1185">Reference proteome</keyword>
<organism evidence="13 14">
    <name type="scientific">Xenoophorus captivus</name>
    <dbReference type="NCBI Taxonomy" id="1517983"/>
    <lineage>
        <taxon>Eukaryota</taxon>
        <taxon>Metazoa</taxon>
        <taxon>Chordata</taxon>
        <taxon>Craniata</taxon>
        <taxon>Vertebrata</taxon>
        <taxon>Euteleostomi</taxon>
        <taxon>Actinopterygii</taxon>
        <taxon>Neopterygii</taxon>
        <taxon>Teleostei</taxon>
        <taxon>Neoteleostei</taxon>
        <taxon>Acanthomorphata</taxon>
        <taxon>Ovalentaria</taxon>
        <taxon>Atherinomorphae</taxon>
        <taxon>Cyprinodontiformes</taxon>
        <taxon>Goodeidae</taxon>
        <taxon>Xenoophorus</taxon>
    </lineage>
</organism>
<feature type="domain" description="G-protein coupled receptors family 1 profile" evidence="12">
    <location>
        <begin position="107"/>
        <end position="171"/>
    </location>
</feature>
<evidence type="ECO:0000256" key="6">
    <source>
        <dbReference type="ARBA" id="ARBA00023136"/>
    </source>
</evidence>
<keyword evidence="6 11" id="KW-0472">Membrane</keyword>
<evidence type="ECO:0000256" key="11">
    <source>
        <dbReference type="SAM" id="Phobius"/>
    </source>
</evidence>
<dbReference type="SUPFAM" id="SSF81321">
    <property type="entry name" value="Family A G protein-coupled receptor-like"/>
    <property type="match status" value="1"/>
</dbReference>
<keyword evidence="3 11" id="KW-0812">Transmembrane</keyword>
<evidence type="ECO:0000256" key="7">
    <source>
        <dbReference type="ARBA" id="ARBA00023157"/>
    </source>
</evidence>
<keyword evidence="10" id="KW-0807">Transducer</keyword>
<dbReference type="EMBL" id="JAHRIN010070892">
    <property type="protein sequence ID" value="MEQ2216523.1"/>
    <property type="molecule type" value="Genomic_DNA"/>
</dbReference>
<keyword evidence="8 13" id="KW-0675">Receptor</keyword>
<evidence type="ECO:0000256" key="5">
    <source>
        <dbReference type="ARBA" id="ARBA00023040"/>
    </source>
</evidence>
<accession>A0ABV0S9V0</accession>
<dbReference type="PRINTS" id="PR00237">
    <property type="entry name" value="GPCRRHODOPSN"/>
</dbReference>